<proteinExistence type="predicted"/>
<dbReference type="HOGENOM" id="CLU_1343026_0_0_1"/>
<dbReference type="Proteomes" id="UP000054337">
    <property type="component" value="Unassembled WGS sequence"/>
</dbReference>
<reference evidence="2 3" key="1">
    <citation type="journal article" date="2013" name="PLoS Genet.">
        <title>Comparative genome structure, secondary metabolite, and effector coding capacity across Cochliobolus pathogens.</title>
        <authorList>
            <person name="Condon B.J."/>
            <person name="Leng Y."/>
            <person name="Wu D."/>
            <person name="Bushley K.E."/>
            <person name="Ohm R.A."/>
            <person name="Otillar R."/>
            <person name="Martin J."/>
            <person name="Schackwitz W."/>
            <person name="Grimwood J."/>
            <person name="MohdZainudin N."/>
            <person name="Xue C."/>
            <person name="Wang R."/>
            <person name="Manning V.A."/>
            <person name="Dhillon B."/>
            <person name="Tu Z.J."/>
            <person name="Steffenson B.J."/>
            <person name="Salamov A."/>
            <person name="Sun H."/>
            <person name="Lowry S."/>
            <person name="LaButti K."/>
            <person name="Han J."/>
            <person name="Copeland A."/>
            <person name="Lindquist E."/>
            <person name="Barry K."/>
            <person name="Schmutz J."/>
            <person name="Baker S.E."/>
            <person name="Ciuffetti L.M."/>
            <person name="Grigoriev I.V."/>
            <person name="Zhong S."/>
            <person name="Turgeon B.G."/>
        </authorList>
    </citation>
    <scope>NUCLEOTIDE SEQUENCE [LARGE SCALE GENOMIC DNA]</scope>
    <source>
        <strain evidence="2 3">FI3</strain>
    </source>
</reference>
<name>W7DR61_BIPV3</name>
<protein>
    <recommendedName>
        <fullName evidence="4">DDE-1 domain-containing protein</fullName>
    </recommendedName>
</protein>
<dbReference type="RefSeq" id="XP_014550322.1">
    <property type="nucleotide sequence ID" value="XM_014694836.1"/>
</dbReference>
<sequence length="204" mass="23384">MQKVNLVDPAIIFEGVDGLRDEWLRDLEVGKYQIFCCSTPSRWSNNDLALASVDQVFDRCTKEKAKRDYKMLLVDGHGNHLTPSFIEYCHAHEEYHSTAVIWSPRSVREARAREAVEQQQEHGKKLQKRHQREERAAAAVYKKQLAQAAREPREMARVVRQEERDARAAQLAAARAQKAEDCAAATTQKSRDRQNTAKRKASLI</sequence>
<organism evidence="2 3">
    <name type="scientific">Bipolaris victoriae (strain FI3)</name>
    <name type="common">Victoria blight of oats agent</name>
    <name type="synonym">Cochliobolus victoriae</name>
    <dbReference type="NCBI Taxonomy" id="930091"/>
    <lineage>
        <taxon>Eukaryota</taxon>
        <taxon>Fungi</taxon>
        <taxon>Dikarya</taxon>
        <taxon>Ascomycota</taxon>
        <taxon>Pezizomycotina</taxon>
        <taxon>Dothideomycetes</taxon>
        <taxon>Pleosporomycetidae</taxon>
        <taxon>Pleosporales</taxon>
        <taxon>Pleosporineae</taxon>
        <taxon>Pleosporaceae</taxon>
        <taxon>Bipolaris</taxon>
    </lineage>
</organism>
<gene>
    <name evidence="2" type="ORF">COCVIDRAFT_115788</name>
</gene>
<dbReference type="EMBL" id="KI968895">
    <property type="protein sequence ID" value="EUN20748.1"/>
    <property type="molecule type" value="Genomic_DNA"/>
</dbReference>
<feature type="compositionally biased region" description="Basic and acidic residues" evidence="1">
    <location>
        <begin position="114"/>
        <end position="124"/>
    </location>
</feature>
<keyword evidence="3" id="KW-1185">Reference proteome</keyword>
<evidence type="ECO:0008006" key="4">
    <source>
        <dbReference type="Google" id="ProtNLM"/>
    </source>
</evidence>
<dbReference type="AlphaFoldDB" id="W7DR61"/>
<evidence type="ECO:0000313" key="3">
    <source>
        <dbReference type="Proteomes" id="UP000054337"/>
    </source>
</evidence>
<feature type="region of interest" description="Disordered" evidence="1">
    <location>
        <begin position="160"/>
        <end position="204"/>
    </location>
</feature>
<dbReference type="GeneID" id="26250810"/>
<evidence type="ECO:0000256" key="1">
    <source>
        <dbReference type="SAM" id="MobiDB-lite"/>
    </source>
</evidence>
<accession>W7DR61</accession>
<feature type="region of interest" description="Disordered" evidence="1">
    <location>
        <begin position="114"/>
        <end position="135"/>
    </location>
</feature>
<evidence type="ECO:0000313" key="2">
    <source>
        <dbReference type="EMBL" id="EUN20748.1"/>
    </source>
</evidence>